<feature type="transmembrane region" description="Helical" evidence="6">
    <location>
        <begin position="130"/>
        <end position="150"/>
    </location>
</feature>
<dbReference type="InterPro" id="IPR013057">
    <property type="entry name" value="AA_transpt_TM"/>
</dbReference>
<reference evidence="8" key="1">
    <citation type="submission" date="2014-02" db="EMBL/GenBank/DDBJ databases">
        <authorList>
            <person name="Genoscope - CEA"/>
        </authorList>
    </citation>
    <scope>NUCLEOTIDE SEQUENCE</scope>
    <source>
        <strain evidence="8">LS3</strain>
    </source>
</reference>
<accession>A0A060TED3</accession>
<evidence type="ECO:0000313" key="8">
    <source>
        <dbReference type="EMBL" id="CDP37207.1"/>
    </source>
</evidence>
<organism evidence="8">
    <name type="scientific">Blastobotrys adeninivorans</name>
    <name type="common">Yeast</name>
    <name type="synonym">Arxula adeninivorans</name>
    <dbReference type="NCBI Taxonomy" id="409370"/>
    <lineage>
        <taxon>Eukaryota</taxon>
        <taxon>Fungi</taxon>
        <taxon>Dikarya</taxon>
        <taxon>Ascomycota</taxon>
        <taxon>Saccharomycotina</taxon>
        <taxon>Dipodascomycetes</taxon>
        <taxon>Dipodascales</taxon>
        <taxon>Trichomonascaceae</taxon>
        <taxon>Blastobotrys</taxon>
    </lineage>
</organism>
<evidence type="ECO:0000259" key="7">
    <source>
        <dbReference type="Pfam" id="PF01490"/>
    </source>
</evidence>
<feature type="transmembrane region" description="Helical" evidence="6">
    <location>
        <begin position="248"/>
        <end position="271"/>
    </location>
</feature>
<sequence>MKGDGIIAALRAVERQEEIENQARELGAQDDEKVDVEAYNGAKSEQVPLATFLKYAVMERELEDKEYKKKKGGDVDEQRVESLEQDLGLQDEIRRANRSLKAATWFNIFTLITTDIIGPQKAPWAFSQLGYVPATIIYVVFGAIATYTGWQLSLMFLRLSSSRFPLGNFSELPARVFGGQVGKYLRHLMDTMQTIQFVFLLSGLILQNGQALSQMAHGSACFSGLMLAFAGAGILINQIRSLKNLSKLTFFNVFINLLVLFVTMGVVAHSAPNYQAAYRNNGVSGTEVITSAFVSNPMSRKFVGAMNISYAYGGAMLFIEFCAEMQRPRDFWKSLVCAQLVIVFVYLMYGIFVYSYQGQFSINPANQGISLYKWQTAMNALILFTQFVSAAIYSNVALKVIYRVIIERLLHGPPMVSVRGRIVWSVSVVLYYILAFVVASAIPQFSNVTAFFAALFMLPFSYLFPPLMMASLRIRIDGLKGGFKKVEITNKAWWKQAVGPLWYMKAFDIVLALATGACMGLGCWSSIIAMVDTFKQAGAATSFGCQSPV</sequence>
<comment type="subcellular location">
    <subcellularLocation>
        <location evidence="1">Membrane</location>
    </subcellularLocation>
</comment>
<proteinExistence type="predicted"/>
<dbReference type="GO" id="GO:0016020">
    <property type="term" value="C:membrane"/>
    <property type="evidence" value="ECO:0007669"/>
    <property type="project" value="UniProtKB-SubCell"/>
</dbReference>
<evidence type="ECO:0000256" key="1">
    <source>
        <dbReference type="ARBA" id="ARBA00004370"/>
    </source>
</evidence>
<keyword evidence="2" id="KW-0813">Transport</keyword>
<dbReference type="Pfam" id="PF01490">
    <property type="entry name" value="Aa_trans"/>
    <property type="match status" value="1"/>
</dbReference>
<feature type="transmembrane region" description="Helical" evidence="6">
    <location>
        <begin position="215"/>
        <end position="236"/>
    </location>
</feature>
<evidence type="ECO:0000256" key="2">
    <source>
        <dbReference type="ARBA" id="ARBA00022448"/>
    </source>
</evidence>
<protein>
    <submittedName>
        <fullName evidence="8">ARAD1D06270p</fullName>
    </submittedName>
</protein>
<dbReference type="EMBL" id="HG937694">
    <property type="protein sequence ID" value="CDP37207.1"/>
    <property type="molecule type" value="Genomic_DNA"/>
</dbReference>
<feature type="transmembrane region" description="Helical" evidence="6">
    <location>
        <begin position="302"/>
        <end position="323"/>
    </location>
</feature>
<keyword evidence="5 6" id="KW-0472">Membrane</keyword>
<evidence type="ECO:0000256" key="3">
    <source>
        <dbReference type="ARBA" id="ARBA00022692"/>
    </source>
</evidence>
<feature type="transmembrane region" description="Helical" evidence="6">
    <location>
        <begin position="509"/>
        <end position="531"/>
    </location>
</feature>
<keyword evidence="4 6" id="KW-1133">Transmembrane helix</keyword>
<dbReference type="PhylomeDB" id="A0A060TED3"/>
<feature type="transmembrane region" description="Helical" evidence="6">
    <location>
        <begin position="376"/>
        <end position="401"/>
    </location>
</feature>
<evidence type="ECO:0000256" key="4">
    <source>
        <dbReference type="ARBA" id="ARBA00022989"/>
    </source>
</evidence>
<name>A0A060TED3_BLAAD</name>
<feature type="transmembrane region" description="Helical" evidence="6">
    <location>
        <begin position="448"/>
        <end position="465"/>
    </location>
</feature>
<evidence type="ECO:0000256" key="6">
    <source>
        <dbReference type="SAM" id="Phobius"/>
    </source>
</evidence>
<dbReference type="PANTHER" id="PTHR48017">
    <property type="entry name" value="OS05G0424000 PROTEIN-RELATED"/>
    <property type="match status" value="1"/>
</dbReference>
<feature type="domain" description="Amino acid transporter transmembrane" evidence="7">
    <location>
        <begin position="104"/>
        <end position="470"/>
    </location>
</feature>
<feature type="transmembrane region" description="Helical" evidence="6">
    <location>
        <begin position="335"/>
        <end position="356"/>
    </location>
</feature>
<reference evidence="8" key="2">
    <citation type="submission" date="2014-06" db="EMBL/GenBank/DDBJ databases">
        <title>The complete genome of Blastobotrys (Arxula) adeninivorans LS3 - a yeast of biotechnological interest.</title>
        <authorList>
            <person name="Kunze G."/>
            <person name="Gaillardin C."/>
            <person name="Czernicka M."/>
            <person name="Durrens P."/>
            <person name="Martin T."/>
            <person name="Boer E."/>
            <person name="Gabaldon T."/>
            <person name="Cruz J."/>
            <person name="Talla E."/>
            <person name="Marck C."/>
            <person name="Goffeau A."/>
            <person name="Barbe V."/>
            <person name="Baret P."/>
            <person name="Baronian K."/>
            <person name="Beier S."/>
            <person name="Bleykasten C."/>
            <person name="Bode R."/>
            <person name="Casaregola S."/>
            <person name="Despons L."/>
            <person name="Fairhead C."/>
            <person name="Giersberg M."/>
            <person name="Gierski P."/>
            <person name="Hahnel U."/>
            <person name="Hartmann A."/>
            <person name="Jankowska D."/>
            <person name="Jubin C."/>
            <person name="Jung P."/>
            <person name="Lafontaine I."/>
            <person name="Leh-Louis V."/>
            <person name="Lemaire M."/>
            <person name="Marcet-Houben M."/>
            <person name="Mascher M."/>
            <person name="Morel G."/>
            <person name="Richard G.-F."/>
            <person name="Riechen J."/>
            <person name="Sacerdot C."/>
            <person name="Sarkar A."/>
            <person name="Savel G."/>
            <person name="Schacherer J."/>
            <person name="Sherman D."/>
            <person name="Straub M.-L."/>
            <person name="Stein N."/>
            <person name="Thierry A."/>
            <person name="Trautwein-Schult A."/>
            <person name="Westhof E."/>
            <person name="Worch S."/>
            <person name="Dujon B."/>
            <person name="Souciet J.-L."/>
            <person name="Wincker P."/>
            <person name="Scholz U."/>
            <person name="Neuveglise N."/>
        </authorList>
    </citation>
    <scope>NUCLEOTIDE SEQUENCE</scope>
    <source>
        <strain evidence="8">LS3</strain>
    </source>
</reference>
<feature type="transmembrane region" description="Helical" evidence="6">
    <location>
        <begin position="422"/>
        <end position="442"/>
    </location>
</feature>
<gene>
    <name evidence="8" type="ORF">GNLVRS02_ARAD1D06270g</name>
</gene>
<evidence type="ECO:0000256" key="5">
    <source>
        <dbReference type="ARBA" id="ARBA00023136"/>
    </source>
</evidence>
<dbReference type="AlphaFoldDB" id="A0A060TED3"/>
<keyword evidence="3 6" id="KW-0812">Transmembrane</keyword>